<proteinExistence type="predicted"/>
<dbReference type="RefSeq" id="WP_067387425.1">
    <property type="nucleotide sequence ID" value="NZ_CP015839.1"/>
</dbReference>
<dbReference type="SUPFAM" id="SSF55781">
    <property type="entry name" value="GAF domain-like"/>
    <property type="match status" value="1"/>
</dbReference>
<organism evidence="2 3">
    <name type="scientific">Marinobacterium aestuarii</name>
    <dbReference type="NCBI Taxonomy" id="1821621"/>
    <lineage>
        <taxon>Bacteria</taxon>
        <taxon>Pseudomonadati</taxon>
        <taxon>Pseudomonadota</taxon>
        <taxon>Gammaproteobacteria</taxon>
        <taxon>Oceanospirillales</taxon>
        <taxon>Oceanospirillaceae</taxon>
        <taxon>Marinobacterium</taxon>
    </lineage>
</organism>
<dbReference type="EMBL" id="CP015839">
    <property type="protein sequence ID" value="ANG65321.1"/>
    <property type="molecule type" value="Genomic_DNA"/>
</dbReference>
<keyword evidence="3" id="KW-1185">Reference proteome</keyword>
<dbReference type="SMART" id="SM00052">
    <property type="entry name" value="EAL"/>
    <property type="match status" value="1"/>
</dbReference>
<dbReference type="STRING" id="1821621.A8C75_16525"/>
<sequence>MTNHIDTLIEPPGLEALQAQESRMLEGPDDISIDAILSEILHAVRLNLGMEVAFISEFDQGQRSFRFVDADNLTTCPIAVGGSGPLEQSYCQRVVDGRLPELIRNAGDIPEALTLAATTQLPVGAHLSVPIRFRDGSLFGSFCCFSTRPNESLGERDILNMRLYAQLCGTLLERITLDERHLDIKVRRIKSVLRKEKLSIVYQPIYCLTRNAIIGYEALSRFHAEPLRSPDKWFAEAEATGLLAELECFAVSQAIAGLSQLPADSYVAVNITPETVLNCATILTLLATNPRRIVLELTEHASIDDYTRITQILEPLRQQGLRLAVDDAGAGYASFRHILQLKPDIIKLDRSLISGIDHNEGCIALAAALIVFAEKTGSKIVAEGVETQAEINTLRQLKVAMAQGFFLCRPKPLAEVPK</sequence>
<dbReference type="InterPro" id="IPR035919">
    <property type="entry name" value="EAL_sf"/>
</dbReference>
<gene>
    <name evidence="2" type="ORF">A8C75_16525</name>
</gene>
<dbReference type="PANTHER" id="PTHR33121:SF76">
    <property type="entry name" value="SIGNALING PROTEIN"/>
    <property type="match status" value="1"/>
</dbReference>
<dbReference type="CDD" id="cd01948">
    <property type="entry name" value="EAL"/>
    <property type="match status" value="1"/>
</dbReference>
<dbReference type="AlphaFoldDB" id="A0A1A9F624"/>
<dbReference type="SMART" id="SM00065">
    <property type="entry name" value="GAF"/>
    <property type="match status" value="1"/>
</dbReference>
<accession>A0A1A9F624</accession>
<dbReference type="Pfam" id="PF01590">
    <property type="entry name" value="GAF"/>
    <property type="match status" value="1"/>
</dbReference>
<dbReference type="PROSITE" id="PS50883">
    <property type="entry name" value="EAL"/>
    <property type="match status" value="1"/>
</dbReference>
<dbReference type="InterPro" id="IPR001633">
    <property type="entry name" value="EAL_dom"/>
</dbReference>
<name>A0A1A9F624_9GAMM</name>
<evidence type="ECO:0000313" key="3">
    <source>
        <dbReference type="Proteomes" id="UP000078070"/>
    </source>
</evidence>
<reference evidence="3" key="1">
    <citation type="submission" date="2016-05" db="EMBL/GenBank/DDBJ databases">
        <authorList>
            <person name="Baek K."/>
            <person name="Yang S.-J."/>
        </authorList>
    </citation>
    <scope>NUCLEOTIDE SEQUENCE [LARGE SCALE GENOMIC DNA]</scope>
    <source>
        <strain evidence="3">ST58-10</strain>
    </source>
</reference>
<dbReference type="Pfam" id="PF00563">
    <property type="entry name" value="EAL"/>
    <property type="match status" value="1"/>
</dbReference>
<dbReference type="Gene3D" id="3.20.20.450">
    <property type="entry name" value="EAL domain"/>
    <property type="match status" value="1"/>
</dbReference>
<dbReference type="KEGG" id="mars:A8C75_16525"/>
<dbReference type="InterPro" id="IPR050706">
    <property type="entry name" value="Cyclic-di-GMP_PDE-like"/>
</dbReference>
<evidence type="ECO:0000313" key="2">
    <source>
        <dbReference type="EMBL" id="ANG65321.1"/>
    </source>
</evidence>
<protein>
    <submittedName>
        <fullName evidence="2">Diguanylate phosphodiesterase</fullName>
    </submittedName>
</protein>
<dbReference type="GO" id="GO:0071111">
    <property type="term" value="F:cyclic-guanylate-specific phosphodiesterase activity"/>
    <property type="evidence" value="ECO:0007669"/>
    <property type="project" value="InterPro"/>
</dbReference>
<dbReference type="InterPro" id="IPR029016">
    <property type="entry name" value="GAF-like_dom_sf"/>
</dbReference>
<evidence type="ECO:0000259" key="1">
    <source>
        <dbReference type="PROSITE" id="PS50883"/>
    </source>
</evidence>
<dbReference type="Gene3D" id="3.30.450.40">
    <property type="match status" value="1"/>
</dbReference>
<feature type="domain" description="EAL" evidence="1">
    <location>
        <begin position="182"/>
        <end position="418"/>
    </location>
</feature>
<reference evidence="2 3" key="2">
    <citation type="journal article" date="2018" name="Int. J. Syst. Evol. Microbiol.">
        <title>Marinobacterium aestuarii sp. nov., a benzene-degrading marine bacterium isolated from estuary sediment.</title>
        <authorList>
            <person name="Bae S.S."/>
            <person name="Jung J."/>
            <person name="Chung D."/>
            <person name="Baek K."/>
        </authorList>
    </citation>
    <scope>NUCLEOTIDE SEQUENCE [LARGE SCALE GENOMIC DNA]</scope>
    <source>
        <strain evidence="2 3">ST58-10</strain>
    </source>
</reference>
<dbReference type="SUPFAM" id="SSF141868">
    <property type="entry name" value="EAL domain-like"/>
    <property type="match status" value="1"/>
</dbReference>
<dbReference type="Proteomes" id="UP000078070">
    <property type="component" value="Chromosome"/>
</dbReference>
<dbReference type="InterPro" id="IPR003018">
    <property type="entry name" value="GAF"/>
</dbReference>
<dbReference type="PANTHER" id="PTHR33121">
    <property type="entry name" value="CYCLIC DI-GMP PHOSPHODIESTERASE PDEF"/>
    <property type="match status" value="1"/>
</dbReference>